<keyword evidence="2" id="KW-0378">Hydrolase</keyword>
<dbReference type="InterPro" id="IPR028995">
    <property type="entry name" value="Glyco_hydro_57/38_cen_sf"/>
</dbReference>
<evidence type="ECO:0000256" key="3">
    <source>
        <dbReference type="SAM" id="MobiDB-lite"/>
    </source>
</evidence>
<protein>
    <recommendedName>
        <fullName evidence="4">Glycoside hydrolase family 38 central domain-containing protein</fullName>
    </recommendedName>
</protein>
<reference evidence="5" key="2">
    <citation type="submission" date="2020-11" db="EMBL/GenBank/DDBJ databases">
        <authorList>
            <person name="McCartney M.A."/>
            <person name="Auch B."/>
            <person name="Kono T."/>
            <person name="Mallez S."/>
            <person name="Becker A."/>
            <person name="Gohl D.M."/>
            <person name="Silverstein K.A.T."/>
            <person name="Koren S."/>
            <person name="Bechman K.B."/>
            <person name="Herman A."/>
            <person name="Abrahante J.E."/>
            <person name="Garbe J."/>
        </authorList>
    </citation>
    <scope>NUCLEOTIDE SEQUENCE</scope>
    <source>
        <strain evidence="5">Duluth1</strain>
        <tissue evidence="5">Whole animal</tissue>
    </source>
</reference>
<dbReference type="InterPro" id="IPR037094">
    <property type="entry name" value="Glyco_hydro_38_cen_sf"/>
</dbReference>
<dbReference type="Proteomes" id="UP000828390">
    <property type="component" value="Unassembled WGS sequence"/>
</dbReference>
<dbReference type="Gene3D" id="1.20.1270.50">
    <property type="entry name" value="Glycoside hydrolase family 38, central domain"/>
    <property type="match status" value="1"/>
</dbReference>
<dbReference type="Gene3D" id="2.60.40.2220">
    <property type="match status" value="1"/>
</dbReference>
<dbReference type="SMART" id="SM00872">
    <property type="entry name" value="Alpha-mann_mid"/>
    <property type="match status" value="1"/>
</dbReference>
<dbReference type="Pfam" id="PF07748">
    <property type="entry name" value="Glyco_hydro_38C"/>
    <property type="match status" value="1"/>
</dbReference>
<proteinExistence type="predicted"/>
<dbReference type="SUPFAM" id="SSF88688">
    <property type="entry name" value="Families 57/38 glycoside transferase middle domain"/>
    <property type="match status" value="1"/>
</dbReference>
<dbReference type="AlphaFoldDB" id="A0A9D4D2Q8"/>
<dbReference type="PANTHER" id="PTHR46017:SF1">
    <property type="entry name" value="ALPHA-MANNOSIDASE 2C1"/>
    <property type="match status" value="1"/>
</dbReference>
<dbReference type="GO" id="GO:0009313">
    <property type="term" value="P:oligosaccharide catabolic process"/>
    <property type="evidence" value="ECO:0007669"/>
    <property type="project" value="TreeGrafter"/>
</dbReference>
<feature type="non-terminal residue" evidence="5">
    <location>
        <position position="572"/>
    </location>
</feature>
<organism evidence="5 6">
    <name type="scientific">Dreissena polymorpha</name>
    <name type="common">Zebra mussel</name>
    <name type="synonym">Mytilus polymorpha</name>
    <dbReference type="NCBI Taxonomy" id="45954"/>
    <lineage>
        <taxon>Eukaryota</taxon>
        <taxon>Metazoa</taxon>
        <taxon>Spiralia</taxon>
        <taxon>Lophotrochozoa</taxon>
        <taxon>Mollusca</taxon>
        <taxon>Bivalvia</taxon>
        <taxon>Autobranchia</taxon>
        <taxon>Heteroconchia</taxon>
        <taxon>Euheterodonta</taxon>
        <taxon>Imparidentia</taxon>
        <taxon>Neoheterodontei</taxon>
        <taxon>Myida</taxon>
        <taxon>Dreissenoidea</taxon>
        <taxon>Dreissenidae</taxon>
        <taxon>Dreissena</taxon>
    </lineage>
</organism>
<dbReference type="GO" id="GO:0004559">
    <property type="term" value="F:alpha-mannosidase activity"/>
    <property type="evidence" value="ECO:0007669"/>
    <property type="project" value="InterPro"/>
</dbReference>
<reference evidence="5" key="1">
    <citation type="journal article" date="2019" name="bioRxiv">
        <title>The Genome of the Zebra Mussel, Dreissena polymorpha: A Resource for Invasive Species Research.</title>
        <authorList>
            <person name="McCartney M.A."/>
            <person name="Auch B."/>
            <person name="Kono T."/>
            <person name="Mallez S."/>
            <person name="Zhang Y."/>
            <person name="Obille A."/>
            <person name="Becker A."/>
            <person name="Abrahante J.E."/>
            <person name="Garbe J."/>
            <person name="Badalamenti J.P."/>
            <person name="Herman A."/>
            <person name="Mangelson H."/>
            <person name="Liachko I."/>
            <person name="Sullivan S."/>
            <person name="Sone E.D."/>
            <person name="Koren S."/>
            <person name="Silverstein K.A.T."/>
            <person name="Beckman K.B."/>
            <person name="Gohl D.M."/>
        </authorList>
    </citation>
    <scope>NUCLEOTIDE SEQUENCE</scope>
    <source>
        <strain evidence="5">Duluth1</strain>
        <tissue evidence="5">Whole animal</tissue>
    </source>
</reference>
<evidence type="ECO:0000256" key="2">
    <source>
        <dbReference type="ARBA" id="ARBA00022801"/>
    </source>
</evidence>
<dbReference type="GO" id="GO:0030246">
    <property type="term" value="F:carbohydrate binding"/>
    <property type="evidence" value="ECO:0007669"/>
    <property type="project" value="InterPro"/>
</dbReference>
<dbReference type="EMBL" id="JAIWYP010000011">
    <property type="protein sequence ID" value="KAH3736880.1"/>
    <property type="molecule type" value="Genomic_DNA"/>
</dbReference>
<dbReference type="InterPro" id="IPR011682">
    <property type="entry name" value="Glyco_hydro_38_C"/>
</dbReference>
<keyword evidence="1" id="KW-0479">Metal-binding</keyword>
<dbReference type="GO" id="GO:0046872">
    <property type="term" value="F:metal ion binding"/>
    <property type="evidence" value="ECO:0007669"/>
    <property type="project" value="UniProtKB-KW"/>
</dbReference>
<accession>A0A9D4D2Q8</accession>
<gene>
    <name evidence="5" type="ORF">DPMN_043455</name>
</gene>
<keyword evidence="6" id="KW-1185">Reference proteome</keyword>
<evidence type="ECO:0000313" key="5">
    <source>
        <dbReference type="EMBL" id="KAH3736880.1"/>
    </source>
</evidence>
<dbReference type="PANTHER" id="PTHR46017">
    <property type="entry name" value="ALPHA-MANNOSIDASE 2C1"/>
    <property type="match status" value="1"/>
</dbReference>
<comment type="caution">
    <text evidence="5">The sequence shown here is derived from an EMBL/GenBank/DDBJ whole genome shotgun (WGS) entry which is preliminary data.</text>
</comment>
<name>A0A9D4D2Q8_DREPO</name>
<feature type="region of interest" description="Disordered" evidence="3">
    <location>
        <begin position="158"/>
        <end position="187"/>
    </location>
</feature>
<dbReference type="Gene3D" id="2.70.98.30">
    <property type="entry name" value="Golgi alpha-mannosidase II, domain 4"/>
    <property type="match status" value="1"/>
</dbReference>
<sequence length="572" mass="65502">VKMSTPDEFFSAIEHDDAQNLCRWRGELYLELHNGTYTTHARVKKMNRHCEFKLHDVEFVHSVAFALNKEHSYPHESLDKLWKLLLLNQFHDVLPGSSIGMVYEDAHKYYNEIMVTGENLFTNGCHAVTKQPDSEADSTKGHLIWNTQSFDRSEVVTIPTKGQQEGPLNKKQKTSKSEMSDAPQTDRDGNALYYVNIDSYGFRALTKQTLSFKSVTIEKKANYFKLQNSHLTAHVDRQGRVVEMYMAGSDRNAIDPTYPANQFVLYDDVPLYWDAWDVMDYHMETGKPVQTVISEAEIIEKGPLRASLKVSLQISAHSSITQYISLDTETPYLRFQTEVSWHENRKMLKVEFPTSVHTREATYDIQFGHIKRGNHRNTSWDTARFEVCGHKWSDLSEHGFGVSVLNDSKYGHSALDNVLRMSLLRSPKAPDNMADMETHTFTYALMAHHGSFQEADVNKHAYCLNNPLIVQQQHEDKTPATLSVFKMSSNQVVLETVKKSEDDKALILRFYESFGGMCTVTMTTMLKFKLVQVVNGLEEDMNMWPGLNLTRSDGSVHFTLRAFQIISLKLLL</sequence>
<dbReference type="GO" id="GO:0006013">
    <property type="term" value="P:mannose metabolic process"/>
    <property type="evidence" value="ECO:0007669"/>
    <property type="project" value="InterPro"/>
</dbReference>
<evidence type="ECO:0000313" key="6">
    <source>
        <dbReference type="Proteomes" id="UP000828390"/>
    </source>
</evidence>
<dbReference type="InterPro" id="IPR011013">
    <property type="entry name" value="Gal_mutarotase_sf_dom"/>
</dbReference>
<dbReference type="InterPro" id="IPR015341">
    <property type="entry name" value="Glyco_hydro_38_cen"/>
</dbReference>
<feature type="domain" description="Glycoside hydrolase family 38 central" evidence="4">
    <location>
        <begin position="31"/>
        <end position="110"/>
    </location>
</feature>
<dbReference type="FunFam" id="2.70.98.30:FF:000001">
    <property type="entry name" value="alpha-mannosidase 2C1 isoform X2"/>
    <property type="match status" value="1"/>
</dbReference>
<dbReference type="Pfam" id="PF17677">
    <property type="entry name" value="Glyco_hydro38C2"/>
    <property type="match status" value="1"/>
</dbReference>
<dbReference type="Pfam" id="PF09261">
    <property type="entry name" value="Alpha-mann_mid"/>
    <property type="match status" value="1"/>
</dbReference>
<dbReference type="SUPFAM" id="SSF74650">
    <property type="entry name" value="Galactose mutarotase-like"/>
    <property type="match status" value="1"/>
</dbReference>
<dbReference type="FunFam" id="1.20.1270.50:FF:000004">
    <property type="entry name" value="alpha-mannosidase 2C1 isoform X1"/>
    <property type="match status" value="1"/>
</dbReference>
<dbReference type="InterPro" id="IPR041147">
    <property type="entry name" value="GH38_C"/>
</dbReference>
<evidence type="ECO:0000256" key="1">
    <source>
        <dbReference type="ARBA" id="ARBA00022723"/>
    </source>
</evidence>
<feature type="compositionally biased region" description="Basic and acidic residues" evidence="3">
    <location>
        <begin position="175"/>
        <end position="187"/>
    </location>
</feature>
<evidence type="ECO:0000259" key="4">
    <source>
        <dbReference type="SMART" id="SM00872"/>
    </source>
</evidence>